<organism evidence="4 5">
    <name type="scientific">Pseudobacteriovorax antillogorgiicola</name>
    <dbReference type="NCBI Taxonomy" id="1513793"/>
    <lineage>
        <taxon>Bacteria</taxon>
        <taxon>Pseudomonadati</taxon>
        <taxon>Bdellovibrionota</taxon>
        <taxon>Oligoflexia</taxon>
        <taxon>Oligoflexales</taxon>
        <taxon>Pseudobacteriovoracaceae</taxon>
        <taxon>Pseudobacteriovorax</taxon>
    </lineage>
</organism>
<name>A0A1Y6CM89_9BACT</name>
<evidence type="ECO:0000256" key="1">
    <source>
        <dbReference type="SAM" id="MobiDB-lite"/>
    </source>
</evidence>
<feature type="domain" description="DUF7151" evidence="3">
    <location>
        <begin position="89"/>
        <end position="122"/>
    </location>
</feature>
<dbReference type="Pfam" id="PF23657">
    <property type="entry name" value="DUF7151"/>
    <property type="match status" value="1"/>
</dbReference>
<dbReference type="RefSeq" id="WP_132323212.1">
    <property type="nucleotide sequence ID" value="NZ_FWZT01000021.1"/>
</dbReference>
<keyword evidence="5" id="KW-1185">Reference proteome</keyword>
<keyword evidence="2" id="KW-0732">Signal</keyword>
<evidence type="ECO:0000313" key="4">
    <source>
        <dbReference type="EMBL" id="SMF63063.1"/>
    </source>
</evidence>
<dbReference type="AlphaFoldDB" id="A0A1Y6CM89"/>
<sequence length="250" mass="26120">MKRLLILVSIIGSLSACRASFQSTDESSALSAEAVPEEEGKGTEDLGSGGPDEFPTLPDDKGVIDDDGSNDNDGVKITITIPFGPGEDDNCPYGGEKTIVGIDKNGDGQISEDEVIEVSYECLDKPKDDKNCCCCCCYWTDGKASTSSSSDNKTCCCAESGYSASGSKSGDDTAKCCYCCDDKGSYTAQGGDDKAYQCCDCCKSGYTTSGSHSGDKPNCCCCCCKDHSYSTSGSHDNPSQSDGCQCSCPK</sequence>
<dbReference type="InterPro" id="IPR055575">
    <property type="entry name" value="DUF7151"/>
</dbReference>
<feature type="region of interest" description="Disordered" evidence="1">
    <location>
        <begin position="25"/>
        <end position="74"/>
    </location>
</feature>
<feature type="signal peptide" evidence="2">
    <location>
        <begin position="1"/>
        <end position="18"/>
    </location>
</feature>
<reference evidence="5" key="1">
    <citation type="submission" date="2017-04" db="EMBL/GenBank/DDBJ databases">
        <authorList>
            <person name="Varghese N."/>
            <person name="Submissions S."/>
        </authorList>
    </citation>
    <scope>NUCLEOTIDE SEQUENCE [LARGE SCALE GENOMIC DNA]</scope>
    <source>
        <strain evidence="5">RKEM611</strain>
    </source>
</reference>
<feature type="chain" id="PRO_5012644703" description="DUF7151 domain-containing protein" evidence="2">
    <location>
        <begin position="19"/>
        <end position="250"/>
    </location>
</feature>
<evidence type="ECO:0000313" key="5">
    <source>
        <dbReference type="Proteomes" id="UP000192907"/>
    </source>
</evidence>
<dbReference type="Proteomes" id="UP000192907">
    <property type="component" value="Unassembled WGS sequence"/>
</dbReference>
<proteinExistence type="predicted"/>
<protein>
    <recommendedName>
        <fullName evidence="3">DUF7151 domain-containing protein</fullName>
    </recommendedName>
</protein>
<dbReference type="InterPro" id="IPR018247">
    <property type="entry name" value="EF_Hand_1_Ca_BS"/>
</dbReference>
<dbReference type="PROSITE" id="PS00018">
    <property type="entry name" value="EF_HAND_1"/>
    <property type="match status" value="1"/>
</dbReference>
<dbReference type="EMBL" id="FWZT01000021">
    <property type="protein sequence ID" value="SMF63063.1"/>
    <property type="molecule type" value="Genomic_DNA"/>
</dbReference>
<evidence type="ECO:0000256" key="2">
    <source>
        <dbReference type="SAM" id="SignalP"/>
    </source>
</evidence>
<gene>
    <name evidence="4" type="ORF">SAMN06296036_121107</name>
</gene>
<dbReference type="PROSITE" id="PS51257">
    <property type="entry name" value="PROKAR_LIPOPROTEIN"/>
    <property type="match status" value="1"/>
</dbReference>
<accession>A0A1Y6CM89</accession>
<evidence type="ECO:0000259" key="3">
    <source>
        <dbReference type="Pfam" id="PF23657"/>
    </source>
</evidence>